<keyword evidence="1" id="KW-0472">Membrane</keyword>
<feature type="transmembrane region" description="Helical" evidence="1">
    <location>
        <begin position="136"/>
        <end position="154"/>
    </location>
</feature>
<dbReference type="AlphaFoldDB" id="A0A9D7LT68"/>
<accession>A0A9D7LT68</accession>
<keyword evidence="1" id="KW-1133">Transmembrane helix</keyword>
<feature type="transmembrane region" description="Helical" evidence="1">
    <location>
        <begin position="95"/>
        <end position="116"/>
    </location>
</feature>
<feature type="transmembrane region" description="Helical" evidence="1">
    <location>
        <begin position="306"/>
        <end position="326"/>
    </location>
</feature>
<name>A0A9D7LT68_9RHOO</name>
<evidence type="ECO:0000256" key="1">
    <source>
        <dbReference type="SAM" id="Phobius"/>
    </source>
</evidence>
<proteinExistence type="predicted"/>
<reference evidence="2" key="1">
    <citation type="submission" date="2020-10" db="EMBL/GenBank/DDBJ databases">
        <title>Connecting structure to function with the recovery of over 1000 high-quality activated sludge metagenome-assembled genomes encoding full-length rRNA genes using long-read sequencing.</title>
        <authorList>
            <person name="Singleton C.M."/>
            <person name="Petriglieri F."/>
            <person name="Kristensen J.M."/>
            <person name="Kirkegaard R.H."/>
            <person name="Michaelsen T.Y."/>
            <person name="Andersen M.H."/>
            <person name="Karst S.M."/>
            <person name="Dueholm M.S."/>
            <person name="Nielsen P.H."/>
            <person name="Albertsen M."/>
        </authorList>
    </citation>
    <scope>NUCLEOTIDE SEQUENCE</scope>
    <source>
        <strain evidence="2">OdNE_18-Q3-R46-58_BAT3C.305</strain>
    </source>
</reference>
<dbReference type="EMBL" id="JADKBR010000019">
    <property type="protein sequence ID" value="MBK8891773.1"/>
    <property type="molecule type" value="Genomic_DNA"/>
</dbReference>
<protein>
    <submittedName>
        <fullName evidence="2">Uncharacterized protein</fullName>
    </submittedName>
</protein>
<dbReference type="Proteomes" id="UP000808146">
    <property type="component" value="Unassembled WGS sequence"/>
</dbReference>
<keyword evidence="1" id="KW-0812">Transmembrane</keyword>
<feature type="transmembrane region" description="Helical" evidence="1">
    <location>
        <begin position="52"/>
        <end position="74"/>
    </location>
</feature>
<feature type="transmembrane region" description="Helical" evidence="1">
    <location>
        <begin position="192"/>
        <end position="213"/>
    </location>
</feature>
<feature type="transmembrane region" description="Helical" evidence="1">
    <location>
        <begin position="267"/>
        <end position="286"/>
    </location>
</feature>
<sequence>MLFQPAIIALLLAGAVSLLVLVAAAPFALQVIRRWDMQSGSELQLVLERRTYLFSTLTAFVFVTQIGALLLTVFNADKMAVMFVGAMCAVGTLNANAWGFAMLYAQIAVFFLAAVWLTLNQVDNQAPDYPLVRVKYALLLLLLPALAATFALQLKYFMNLRADVITSCCGSLFSEQGPALASEASGMEAKPAILLFYGALGVAVFANALHAGLRQRWSGILAALASTAAFVAAIVGILSFISLFVYEHPHHHCPFCLLKPEYGYQGYLLYVPLFVSTAAGLGAGVLQPFAGVGSLKVLVPRASGRLAGAAALGFTLFAAVATFMVLKSNLILLS</sequence>
<evidence type="ECO:0000313" key="2">
    <source>
        <dbReference type="EMBL" id="MBK8891773.1"/>
    </source>
</evidence>
<organism evidence="2 3">
    <name type="scientific">Candidatus Dechloromonas phosphorivorans</name>
    <dbReference type="NCBI Taxonomy" id="2899244"/>
    <lineage>
        <taxon>Bacteria</taxon>
        <taxon>Pseudomonadati</taxon>
        <taxon>Pseudomonadota</taxon>
        <taxon>Betaproteobacteria</taxon>
        <taxon>Rhodocyclales</taxon>
        <taxon>Azonexaceae</taxon>
        <taxon>Dechloromonas</taxon>
    </lineage>
</organism>
<comment type="caution">
    <text evidence="2">The sequence shown here is derived from an EMBL/GenBank/DDBJ whole genome shotgun (WGS) entry which is preliminary data.</text>
</comment>
<feature type="transmembrane region" description="Helical" evidence="1">
    <location>
        <begin position="219"/>
        <end position="246"/>
    </location>
</feature>
<gene>
    <name evidence="2" type="ORF">IPN75_16025</name>
</gene>
<evidence type="ECO:0000313" key="3">
    <source>
        <dbReference type="Proteomes" id="UP000808146"/>
    </source>
</evidence>